<organism evidence="1 2">
    <name type="scientific">Belliella aquatica</name>
    <dbReference type="NCBI Taxonomy" id="1323734"/>
    <lineage>
        <taxon>Bacteria</taxon>
        <taxon>Pseudomonadati</taxon>
        <taxon>Bacteroidota</taxon>
        <taxon>Cytophagia</taxon>
        <taxon>Cytophagales</taxon>
        <taxon>Cyclobacteriaceae</taxon>
        <taxon>Belliella</taxon>
    </lineage>
</organism>
<name>A0ABQ1M635_9BACT</name>
<proteinExistence type="predicted"/>
<dbReference type="RefSeq" id="WP_188440864.1">
    <property type="nucleotide sequence ID" value="NZ_BMFD01000003.1"/>
</dbReference>
<reference evidence="2" key="1">
    <citation type="journal article" date="2019" name="Int. J. Syst. Evol. Microbiol.">
        <title>The Global Catalogue of Microorganisms (GCM) 10K type strain sequencing project: providing services to taxonomists for standard genome sequencing and annotation.</title>
        <authorList>
            <consortium name="The Broad Institute Genomics Platform"/>
            <consortium name="The Broad Institute Genome Sequencing Center for Infectious Disease"/>
            <person name="Wu L."/>
            <person name="Ma J."/>
        </authorList>
    </citation>
    <scope>NUCLEOTIDE SEQUENCE [LARGE SCALE GENOMIC DNA]</scope>
    <source>
        <strain evidence="2">CGMCC 1.12479</strain>
    </source>
</reference>
<sequence length="260" mass="30265">MRIESISNPLKEKEVYVGLADMNIVALNPNIDECLRLGIPSKNAVESFITLMDNGRKKLQLSFFLEQTRPAGRKIKAILNLFLINKYLEREVDKANALIDAYGKIFYEDLHSVKNFLVEPPKYFKFDKSENTFIRQAIIGEPELVSLIRGLLDPQKENISYFEQEDLVKFFEGDITELKNFIENCKPSKIRVLLGSRFDSHKNQKQIVYNKYFAKPIGDSKSYFQKSLEDNKEWIIKQNQFYGNNQDFDLNKIVACKVKN</sequence>
<keyword evidence="2" id="KW-1185">Reference proteome</keyword>
<accession>A0ABQ1M635</accession>
<dbReference type="Proteomes" id="UP000635885">
    <property type="component" value="Unassembled WGS sequence"/>
</dbReference>
<evidence type="ECO:0000313" key="2">
    <source>
        <dbReference type="Proteomes" id="UP000635885"/>
    </source>
</evidence>
<comment type="caution">
    <text evidence="1">The sequence shown here is derived from an EMBL/GenBank/DDBJ whole genome shotgun (WGS) entry which is preliminary data.</text>
</comment>
<evidence type="ECO:0000313" key="1">
    <source>
        <dbReference type="EMBL" id="GGC35328.1"/>
    </source>
</evidence>
<dbReference type="EMBL" id="BMFD01000003">
    <property type="protein sequence ID" value="GGC35328.1"/>
    <property type="molecule type" value="Genomic_DNA"/>
</dbReference>
<protein>
    <submittedName>
        <fullName evidence="1">Uncharacterized protein</fullName>
    </submittedName>
</protein>
<gene>
    <name evidence="1" type="ORF">GCM10010993_12810</name>
</gene>